<accession>A0A3D8RW60</accession>
<dbReference type="GO" id="GO:0045454">
    <property type="term" value="P:cell redox homeostasis"/>
    <property type="evidence" value="ECO:0007669"/>
    <property type="project" value="TreeGrafter"/>
</dbReference>
<evidence type="ECO:0000256" key="2">
    <source>
        <dbReference type="ARBA" id="ARBA00022559"/>
    </source>
</evidence>
<keyword evidence="5 7" id="KW-0676">Redox-active center</keyword>
<dbReference type="PANTHER" id="PTHR10430:SF39">
    <property type="entry name" value="PEROXISOMAL MEMBRANE ASSOCIATED PROTEIN 20"/>
    <property type="match status" value="1"/>
</dbReference>
<dbReference type="GO" id="GO:0034599">
    <property type="term" value="P:cellular response to oxidative stress"/>
    <property type="evidence" value="ECO:0007669"/>
    <property type="project" value="InterPro"/>
</dbReference>
<evidence type="ECO:0000256" key="5">
    <source>
        <dbReference type="ARBA" id="ARBA00023284"/>
    </source>
</evidence>
<feature type="domain" description="Thioredoxin" evidence="8">
    <location>
        <begin position="29"/>
        <end position="182"/>
    </location>
</feature>
<dbReference type="Pfam" id="PF08534">
    <property type="entry name" value="Redoxin"/>
    <property type="match status" value="1"/>
</dbReference>
<dbReference type="EMBL" id="PDLN01000008">
    <property type="protein sequence ID" value="RDW78238.1"/>
    <property type="molecule type" value="Genomic_DNA"/>
</dbReference>
<dbReference type="InterPro" id="IPR013740">
    <property type="entry name" value="Redoxin"/>
</dbReference>
<dbReference type="InterPro" id="IPR036249">
    <property type="entry name" value="Thioredoxin-like_sf"/>
</dbReference>
<comment type="caution">
    <text evidence="9">The sequence shown here is derived from an EMBL/GenBank/DDBJ whole genome shotgun (WGS) entry which is preliminary data.</text>
</comment>
<dbReference type="Proteomes" id="UP000256328">
    <property type="component" value="Unassembled WGS sequence"/>
</dbReference>
<dbReference type="SUPFAM" id="SSF52833">
    <property type="entry name" value="Thioredoxin-like"/>
    <property type="match status" value="1"/>
</dbReference>
<keyword evidence="3 7" id="KW-0049">Antioxidant</keyword>
<dbReference type="GO" id="GO:0008379">
    <property type="term" value="F:thioredoxin peroxidase activity"/>
    <property type="evidence" value="ECO:0007669"/>
    <property type="project" value="InterPro"/>
</dbReference>
<dbReference type="OrthoDB" id="1882547at2759"/>
<dbReference type="GO" id="GO:0042744">
    <property type="term" value="P:hydrogen peroxide catabolic process"/>
    <property type="evidence" value="ECO:0007669"/>
    <property type="project" value="TreeGrafter"/>
</dbReference>
<keyword evidence="2 7" id="KW-0575">Peroxidase</keyword>
<name>A0A3D8RW60_9HELO</name>
<dbReference type="PANTHER" id="PTHR10430">
    <property type="entry name" value="PEROXIREDOXIN"/>
    <property type="match status" value="1"/>
</dbReference>
<evidence type="ECO:0000256" key="6">
    <source>
        <dbReference type="PIRSR" id="PIRSR637944-1"/>
    </source>
</evidence>
<dbReference type="CDD" id="cd03013">
    <property type="entry name" value="PRX5_like"/>
    <property type="match status" value="1"/>
</dbReference>
<sequence length="182" mass="19173">MAATFALRRAALNASRSSRGFHSTARSFIKVGDKLPNLDVLVENSPGNKVNLSELATGKALLIGVPAAFSPSCSNSHIPGYINSPKLKSAGDVFVIAVNDPFVTKAWGAALDPTGESGIRFLGDPTAKYTEALDLAFDGTAIFGGPRSKRYAMVIEDGKVKELHVEPDNTGLDVSAAEKVLK</sequence>
<evidence type="ECO:0000256" key="1">
    <source>
        <dbReference type="ARBA" id="ARBA00010505"/>
    </source>
</evidence>
<evidence type="ECO:0000259" key="8">
    <source>
        <dbReference type="PROSITE" id="PS51352"/>
    </source>
</evidence>
<dbReference type="GO" id="GO:0005739">
    <property type="term" value="C:mitochondrion"/>
    <property type="evidence" value="ECO:0007669"/>
    <property type="project" value="TreeGrafter"/>
</dbReference>
<dbReference type="GO" id="GO:0005829">
    <property type="term" value="C:cytosol"/>
    <property type="evidence" value="ECO:0007669"/>
    <property type="project" value="TreeGrafter"/>
</dbReference>
<dbReference type="FunFam" id="3.40.30.10:FF:000159">
    <property type="entry name" value="Peroxiredoxin"/>
    <property type="match status" value="1"/>
</dbReference>
<feature type="active site" description="Cysteine sulfenic acid (-SOH) intermediate" evidence="6">
    <location>
        <position position="73"/>
    </location>
</feature>
<proteinExistence type="inferred from homology"/>
<dbReference type="GO" id="GO:0005777">
    <property type="term" value="C:peroxisome"/>
    <property type="evidence" value="ECO:0007669"/>
    <property type="project" value="TreeGrafter"/>
</dbReference>
<keyword evidence="4 7" id="KW-0560">Oxidoreductase</keyword>
<dbReference type="PROSITE" id="PS51352">
    <property type="entry name" value="THIOREDOXIN_2"/>
    <property type="match status" value="1"/>
</dbReference>
<comment type="function">
    <text evidence="7">Thiol-specific peroxidase that catalyzes the reduction of hydrogen peroxide and organic hydroperoxides to water and alcohols, respectively. Plays a role in cell protection against oxidative stress by detoxifying peroxides.</text>
</comment>
<evidence type="ECO:0000256" key="3">
    <source>
        <dbReference type="ARBA" id="ARBA00022862"/>
    </source>
</evidence>
<dbReference type="AlphaFoldDB" id="A0A3D8RW60"/>
<evidence type="ECO:0000256" key="4">
    <source>
        <dbReference type="ARBA" id="ARBA00023002"/>
    </source>
</evidence>
<dbReference type="Gene3D" id="3.40.30.10">
    <property type="entry name" value="Glutaredoxin"/>
    <property type="match status" value="1"/>
</dbReference>
<dbReference type="InterPro" id="IPR013766">
    <property type="entry name" value="Thioredoxin_domain"/>
</dbReference>
<dbReference type="InterPro" id="IPR037944">
    <property type="entry name" value="PRX5-like"/>
</dbReference>
<protein>
    <submittedName>
        <fullName evidence="9">Redoxin</fullName>
    </submittedName>
</protein>
<keyword evidence="10" id="KW-1185">Reference proteome</keyword>
<gene>
    <name evidence="9" type="ORF">BP5796_06090</name>
</gene>
<evidence type="ECO:0000313" key="9">
    <source>
        <dbReference type="EMBL" id="RDW78238.1"/>
    </source>
</evidence>
<evidence type="ECO:0000256" key="7">
    <source>
        <dbReference type="RuleBase" id="RU366011"/>
    </source>
</evidence>
<evidence type="ECO:0000313" key="10">
    <source>
        <dbReference type="Proteomes" id="UP000256328"/>
    </source>
</evidence>
<organism evidence="9 10">
    <name type="scientific">Coleophoma crateriformis</name>
    <dbReference type="NCBI Taxonomy" id="565419"/>
    <lineage>
        <taxon>Eukaryota</taxon>
        <taxon>Fungi</taxon>
        <taxon>Dikarya</taxon>
        <taxon>Ascomycota</taxon>
        <taxon>Pezizomycotina</taxon>
        <taxon>Leotiomycetes</taxon>
        <taxon>Helotiales</taxon>
        <taxon>Dermateaceae</taxon>
        <taxon>Coleophoma</taxon>
    </lineage>
</organism>
<comment type="similarity">
    <text evidence="1 7">Belongs to the peroxiredoxin family. Prx5 subfamily.</text>
</comment>
<reference evidence="9 10" key="1">
    <citation type="journal article" date="2018" name="IMA Fungus">
        <title>IMA Genome-F 9: Draft genome sequence of Annulohypoxylon stygium, Aspergillus mulundensis, Berkeleyomyces basicola (syn. Thielaviopsis basicola), Ceratocystis smalleyi, two Cercospora beticola strains, Coleophoma cylindrospora, Fusarium fracticaudum, Phialophora cf. hyalina, and Morchella septimelata.</title>
        <authorList>
            <person name="Wingfield B.D."/>
            <person name="Bills G.F."/>
            <person name="Dong Y."/>
            <person name="Huang W."/>
            <person name="Nel W.J."/>
            <person name="Swalarsk-Parry B.S."/>
            <person name="Vaghefi N."/>
            <person name="Wilken P.M."/>
            <person name="An Z."/>
            <person name="de Beer Z.W."/>
            <person name="De Vos L."/>
            <person name="Chen L."/>
            <person name="Duong T.A."/>
            <person name="Gao Y."/>
            <person name="Hammerbacher A."/>
            <person name="Kikkert J.R."/>
            <person name="Li Y."/>
            <person name="Li H."/>
            <person name="Li K."/>
            <person name="Li Q."/>
            <person name="Liu X."/>
            <person name="Ma X."/>
            <person name="Naidoo K."/>
            <person name="Pethybridge S.J."/>
            <person name="Sun J."/>
            <person name="Steenkamp E.T."/>
            <person name="van der Nest M.A."/>
            <person name="van Wyk S."/>
            <person name="Wingfield M.J."/>
            <person name="Xiong C."/>
            <person name="Yue Q."/>
            <person name="Zhang X."/>
        </authorList>
    </citation>
    <scope>NUCLEOTIDE SEQUENCE [LARGE SCALE GENOMIC DNA]</scope>
    <source>
        <strain evidence="9 10">BP5796</strain>
    </source>
</reference>